<dbReference type="InterPro" id="IPR001025">
    <property type="entry name" value="BAH_dom"/>
</dbReference>
<reference evidence="2" key="2">
    <citation type="submission" date="2023-05" db="EMBL/GenBank/DDBJ databases">
        <authorList>
            <person name="Schelkunov M.I."/>
        </authorList>
    </citation>
    <scope>NUCLEOTIDE SEQUENCE</scope>
    <source>
        <strain evidence="2">Hsosn_3</strain>
        <tissue evidence="2">Leaf</tissue>
    </source>
</reference>
<sequence>MKQSSRFLDIDGRDVSQRRTCFKFHQNQSIFWFSTKAVWPLLRDLTLSPAPRGRICDATYWCYGHTVYASFVMGYIAVLDSPSFTLRCIILKLWIQVGDRVLLKSSQPSKPPYVACAHNLESNYQRNWKVEVMARAHWYYRPQDMSRGESVSWDHGTSCSSQGSQDVPLDFSSLWGSTTSTSSTIGSEIISEEAITQACGKQIQLMGFDLDVRASMVDNATQDGGASW</sequence>
<name>A0AAD8IIF9_9APIA</name>
<evidence type="ECO:0000259" key="1">
    <source>
        <dbReference type="PROSITE" id="PS51038"/>
    </source>
</evidence>
<reference evidence="2" key="1">
    <citation type="submission" date="2023-02" db="EMBL/GenBank/DDBJ databases">
        <title>Genome of toxic invasive species Heracleum sosnowskyi carries increased number of genes despite the absence of recent whole-genome duplications.</title>
        <authorList>
            <person name="Schelkunov M."/>
            <person name="Shtratnikova V."/>
            <person name="Makarenko M."/>
            <person name="Klepikova A."/>
            <person name="Omelchenko D."/>
            <person name="Novikova G."/>
            <person name="Obukhova E."/>
            <person name="Bogdanov V."/>
            <person name="Penin A."/>
            <person name="Logacheva M."/>
        </authorList>
    </citation>
    <scope>NUCLEOTIDE SEQUENCE</scope>
    <source>
        <strain evidence="2">Hsosn_3</strain>
        <tissue evidence="2">Leaf</tissue>
    </source>
</reference>
<protein>
    <recommendedName>
        <fullName evidence="1">BAH domain-containing protein</fullName>
    </recommendedName>
</protein>
<evidence type="ECO:0000313" key="3">
    <source>
        <dbReference type="Proteomes" id="UP001237642"/>
    </source>
</evidence>
<organism evidence="2 3">
    <name type="scientific">Heracleum sosnowskyi</name>
    <dbReference type="NCBI Taxonomy" id="360622"/>
    <lineage>
        <taxon>Eukaryota</taxon>
        <taxon>Viridiplantae</taxon>
        <taxon>Streptophyta</taxon>
        <taxon>Embryophyta</taxon>
        <taxon>Tracheophyta</taxon>
        <taxon>Spermatophyta</taxon>
        <taxon>Magnoliopsida</taxon>
        <taxon>eudicotyledons</taxon>
        <taxon>Gunneridae</taxon>
        <taxon>Pentapetalae</taxon>
        <taxon>asterids</taxon>
        <taxon>campanulids</taxon>
        <taxon>Apiales</taxon>
        <taxon>Apiaceae</taxon>
        <taxon>Apioideae</taxon>
        <taxon>apioid superclade</taxon>
        <taxon>Tordylieae</taxon>
        <taxon>Tordyliinae</taxon>
        <taxon>Heracleum</taxon>
    </lineage>
</organism>
<dbReference type="Pfam" id="PF01426">
    <property type="entry name" value="BAH"/>
    <property type="match status" value="1"/>
</dbReference>
<feature type="domain" description="BAH" evidence="1">
    <location>
        <begin position="93"/>
        <end position="228"/>
    </location>
</feature>
<comment type="caution">
    <text evidence="2">The sequence shown here is derived from an EMBL/GenBank/DDBJ whole genome shotgun (WGS) entry which is preliminary data.</text>
</comment>
<keyword evidence="3" id="KW-1185">Reference proteome</keyword>
<dbReference type="PROSITE" id="PS51038">
    <property type="entry name" value="BAH"/>
    <property type="match status" value="1"/>
</dbReference>
<gene>
    <name evidence="2" type="ORF">POM88_023513</name>
</gene>
<evidence type="ECO:0000313" key="2">
    <source>
        <dbReference type="EMBL" id="KAK1385778.1"/>
    </source>
</evidence>
<dbReference type="GO" id="GO:0003682">
    <property type="term" value="F:chromatin binding"/>
    <property type="evidence" value="ECO:0007669"/>
    <property type="project" value="InterPro"/>
</dbReference>
<dbReference type="InterPro" id="IPR043151">
    <property type="entry name" value="BAH_sf"/>
</dbReference>
<accession>A0AAD8IIF9</accession>
<dbReference type="Gene3D" id="2.30.30.490">
    <property type="match status" value="1"/>
</dbReference>
<dbReference type="EMBL" id="JAUIZM010000005">
    <property type="protein sequence ID" value="KAK1385778.1"/>
    <property type="molecule type" value="Genomic_DNA"/>
</dbReference>
<proteinExistence type="predicted"/>
<dbReference type="AlphaFoldDB" id="A0AAD8IIF9"/>
<dbReference type="Proteomes" id="UP001237642">
    <property type="component" value="Unassembled WGS sequence"/>
</dbReference>